<evidence type="ECO:0000256" key="1">
    <source>
        <dbReference type="SAM" id="Phobius"/>
    </source>
</evidence>
<dbReference type="GeneID" id="34591526"/>
<protein>
    <recommendedName>
        <fullName evidence="4">Major facilitator superfamily (MFS) profile domain-containing protein</fullName>
    </recommendedName>
</protein>
<keyword evidence="1" id="KW-0472">Membrane</keyword>
<evidence type="ECO:0008006" key="4">
    <source>
        <dbReference type="Google" id="ProtNLM"/>
    </source>
</evidence>
<keyword evidence="3" id="KW-1185">Reference proteome</keyword>
<reference evidence="2 3" key="1">
    <citation type="submission" date="2016-03" db="EMBL/GenBank/DDBJ databases">
        <title>The draft genome sequence of Fonsecaea nubica causative agent of cutaneous subcutaneous infection in human host.</title>
        <authorList>
            <person name="Costa F."/>
            <person name="Sybren D.H."/>
            <person name="Raittz R.T."/>
            <person name="Weiss V.A."/>
            <person name="Leao A.C."/>
            <person name="Gomes R."/>
            <person name="De Souza E.M."/>
            <person name="Pedrosa F.O."/>
            <person name="Steffens M.B."/>
            <person name="Bombassaro A."/>
            <person name="Tadra-Sfeir M.Z."/>
            <person name="Moreno L.F."/>
            <person name="Najafzadeh M.J."/>
            <person name="Felipe M.S."/>
            <person name="Teixeira M."/>
            <person name="Sun J."/>
            <person name="Xi L."/>
            <person name="Castro M.A."/>
            <person name="Vicente V.A."/>
        </authorList>
    </citation>
    <scope>NUCLEOTIDE SEQUENCE [LARGE SCALE GENOMIC DNA]</scope>
    <source>
        <strain evidence="2 3">CBS 269.64</strain>
    </source>
</reference>
<feature type="transmembrane region" description="Helical" evidence="1">
    <location>
        <begin position="29"/>
        <end position="51"/>
    </location>
</feature>
<dbReference type="Proteomes" id="UP000185904">
    <property type="component" value="Unassembled WGS sequence"/>
</dbReference>
<keyword evidence="1" id="KW-0812">Transmembrane</keyword>
<evidence type="ECO:0000313" key="3">
    <source>
        <dbReference type="Proteomes" id="UP000185904"/>
    </source>
</evidence>
<sequence length="102" mass="11043">MTICGISGGTSMNAFSCSAELVPRKQRGVVFFALTFISSGFITCGSLIGQAMLREPVGWRIVSYYLIGIYTWTTVSNTKPASVVKVTEADMPTFFNPIGYLA</sequence>
<accession>A0A178CS35</accession>
<keyword evidence="1" id="KW-1133">Transmembrane helix</keyword>
<dbReference type="AlphaFoldDB" id="A0A178CS35"/>
<gene>
    <name evidence="2" type="ORF">AYO20_08118</name>
</gene>
<comment type="caution">
    <text evidence="2">The sequence shown here is derived from an EMBL/GenBank/DDBJ whole genome shotgun (WGS) entry which is preliminary data.</text>
</comment>
<dbReference type="SUPFAM" id="SSF103473">
    <property type="entry name" value="MFS general substrate transporter"/>
    <property type="match status" value="1"/>
</dbReference>
<dbReference type="RefSeq" id="XP_022497655.1">
    <property type="nucleotide sequence ID" value="XM_022646399.1"/>
</dbReference>
<dbReference type="EMBL" id="LVCJ01000061">
    <property type="protein sequence ID" value="OAL31725.1"/>
    <property type="molecule type" value="Genomic_DNA"/>
</dbReference>
<name>A0A178CS35_9EURO</name>
<organism evidence="2 3">
    <name type="scientific">Fonsecaea nubica</name>
    <dbReference type="NCBI Taxonomy" id="856822"/>
    <lineage>
        <taxon>Eukaryota</taxon>
        <taxon>Fungi</taxon>
        <taxon>Dikarya</taxon>
        <taxon>Ascomycota</taxon>
        <taxon>Pezizomycotina</taxon>
        <taxon>Eurotiomycetes</taxon>
        <taxon>Chaetothyriomycetidae</taxon>
        <taxon>Chaetothyriales</taxon>
        <taxon>Herpotrichiellaceae</taxon>
        <taxon>Fonsecaea</taxon>
    </lineage>
</organism>
<dbReference type="InterPro" id="IPR036259">
    <property type="entry name" value="MFS_trans_sf"/>
</dbReference>
<proteinExistence type="predicted"/>
<dbReference type="Gene3D" id="1.20.1250.20">
    <property type="entry name" value="MFS general substrate transporter like domains"/>
    <property type="match status" value="1"/>
</dbReference>
<evidence type="ECO:0000313" key="2">
    <source>
        <dbReference type="EMBL" id="OAL31725.1"/>
    </source>
</evidence>